<sequence length="374" mass="43624">MSKKQVNTVESTQPITGSSNNHVLIPNKRNQIEDHKVVKKVLLYEDGVDNTIVNAINNIEINFSLKVLKEQKPLNNQKDFFRESKDNKSSISTFTKSDIGKNPQIKDFCENDSIRLSVDKRCIEANKYSVVSQEYQCGINSVTNCVDNDINEIFFKKKKKYIPKCIQKDNDEKTLLLIEKNDGENNLYNWKHKGKVSQQFNMNFENKQGVINEQVQKNVFNKNQEHLTVNDSTKNSELKEYHKKQDNKELENVLNNNYKSQLCNKLENNQIEEIFLQQNTFANQVVNDVWMGKALTVQGTHTEISDNFEINYFIFRSMWSPLLEDFNFWINLSHSFHKNNNFPLLNVVEIPESLKTSDNCGKDCYFGNGRKLYF</sequence>
<keyword evidence="2" id="KW-1185">Reference proteome</keyword>
<dbReference type="Proteomes" id="UP001652625">
    <property type="component" value="Chromosome 12"/>
</dbReference>
<feature type="compositionally biased region" description="Polar residues" evidence="1">
    <location>
        <begin position="1"/>
        <end position="22"/>
    </location>
</feature>
<name>A0ABM4D8J7_HYDVU</name>
<dbReference type="RefSeq" id="XP_065670659.1">
    <property type="nucleotide sequence ID" value="XM_065814587.1"/>
</dbReference>
<evidence type="ECO:0000313" key="2">
    <source>
        <dbReference type="Proteomes" id="UP001652625"/>
    </source>
</evidence>
<feature type="region of interest" description="Disordered" evidence="1">
    <location>
        <begin position="1"/>
        <end position="27"/>
    </location>
</feature>
<evidence type="ECO:0000256" key="1">
    <source>
        <dbReference type="SAM" id="MobiDB-lite"/>
    </source>
</evidence>
<accession>A0ABM4D8J7</accession>
<protein>
    <submittedName>
        <fullName evidence="3">Uncharacterized protein PF3D7_1120600 isoform X2</fullName>
    </submittedName>
</protein>
<reference evidence="3" key="1">
    <citation type="submission" date="2025-08" db="UniProtKB">
        <authorList>
            <consortium name="RefSeq"/>
        </authorList>
    </citation>
    <scope>IDENTIFICATION</scope>
</reference>
<evidence type="ECO:0000313" key="3">
    <source>
        <dbReference type="RefSeq" id="XP_065670659.1"/>
    </source>
</evidence>
<proteinExistence type="predicted"/>
<organism evidence="2 3">
    <name type="scientific">Hydra vulgaris</name>
    <name type="common">Hydra</name>
    <name type="synonym">Hydra attenuata</name>
    <dbReference type="NCBI Taxonomy" id="6087"/>
    <lineage>
        <taxon>Eukaryota</taxon>
        <taxon>Metazoa</taxon>
        <taxon>Cnidaria</taxon>
        <taxon>Hydrozoa</taxon>
        <taxon>Hydroidolina</taxon>
        <taxon>Anthoathecata</taxon>
        <taxon>Aplanulata</taxon>
        <taxon>Hydridae</taxon>
        <taxon>Hydra</taxon>
    </lineage>
</organism>
<gene>
    <name evidence="3" type="primary">LOC105843114</name>
</gene>
<dbReference type="GeneID" id="105843114"/>